<gene>
    <name evidence="3" type="ORF">Vbra_21925</name>
</gene>
<keyword evidence="2" id="KW-0040">ANK repeat</keyword>
<dbReference type="PANTHER" id="PTHR24198">
    <property type="entry name" value="ANKYRIN REPEAT AND PROTEIN KINASE DOMAIN-CONTAINING PROTEIN"/>
    <property type="match status" value="1"/>
</dbReference>
<dbReference type="SUPFAM" id="SSF48403">
    <property type="entry name" value="Ankyrin repeat"/>
    <property type="match status" value="1"/>
</dbReference>
<dbReference type="InterPro" id="IPR002110">
    <property type="entry name" value="Ankyrin_rpt"/>
</dbReference>
<keyword evidence="1" id="KW-0677">Repeat</keyword>
<dbReference type="InterPro" id="IPR036770">
    <property type="entry name" value="Ankyrin_rpt-contain_sf"/>
</dbReference>
<sequence length="379" mass="42294">MSEPSSSAQAGEPRGWVGPGGIRIRFDLQRINDEATKELAQGIIYRTIRQAQQVTELIRRGAKANAMPGLEVLRSTGNHPWLYPLLSLAIDNLTDDSMPSIWARDSHIDWHHPVALPRWPSREVEAQIMNALIDAGADMSEVILKETRPIRVAISGGNRAAFDLLLDRGVQLRGVMAMVLPRDNQHARPSAEYEQLLLYFYRRLVERDRSLATEADEIECNLVHEASLAPPSLSKDFIDTYLDLLRANGANLTAGNHEGSTPLHMAAHSGFHHGVDYLCCNIGTEFMDAVGSNDDIRNYGMTTDTPLERAAAELDICLKALHRGDGDEHHREVLRTETIPNLKTSIRILLKAGADISRLRTHNERDRRIRQLVLSESCG</sequence>
<protein>
    <submittedName>
        <fullName evidence="3">Uncharacterized protein</fullName>
    </submittedName>
</protein>
<dbReference type="AlphaFoldDB" id="A0A0G4G3N4"/>
<accession>A0A0G4G3N4</accession>
<dbReference type="PANTHER" id="PTHR24198:SF165">
    <property type="entry name" value="ANKYRIN REPEAT-CONTAINING PROTEIN-RELATED"/>
    <property type="match status" value="1"/>
</dbReference>
<evidence type="ECO:0000256" key="1">
    <source>
        <dbReference type="ARBA" id="ARBA00022737"/>
    </source>
</evidence>
<evidence type="ECO:0000256" key="2">
    <source>
        <dbReference type="ARBA" id="ARBA00023043"/>
    </source>
</evidence>
<name>A0A0G4G3N4_VITBC</name>
<proteinExistence type="predicted"/>
<dbReference type="Pfam" id="PF00023">
    <property type="entry name" value="Ank"/>
    <property type="match status" value="1"/>
</dbReference>
<dbReference type="PhylomeDB" id="A0A0G4G3N4"/>
<organism evidence="3 4">
    <name type="scientific">Vitrella brassicaformis (strain CCMP3155)</name>
    <dbReference type="NCBI Taxonomy" id="1169540"/>
    <lineage>
        <taxon>Eukaryota</taxon>
        <taxon>Sar</taxon>
        <taxon>Alveolata</taxon>
        <taxon>Colpodellida</taxon>
        <taxon>Vitrellaceae</taxon>
        <taxon>Vitrella</taxon>
    </lineage>
</organism>
<evidence type="ECO:0000313" key="4">
    <source>
        <dbReference type="Proteomes" id="UP000041254"/>
    </source>
</evidence>
<reference evidence="3 4" key="1">
    <citation type="submission" date="2014-11" db="EMBL/GenBank/DDBJ databases">
        <authorList>
            <person name="Zhu J."/>
            <person name="Qi W."/>
            <person name="Song R."/>
        </authorList>
    </citation>
    <scope>NUCLEOTIDE SEQUENCE [LARGE SCALE GENOMIC DNA]</scope>
</reference>
<dbReference type="Gene3D" id="1.25.40.20">
    <property type="entry name" value="Ankyrin repeat-containing domain"/>
    <property type="match status" value="1"/>
</dbReference>
<dbReference type="Proteomes" id="UP000041254">
    <property type="component" value="Unassembled WGS sequence"/>
</dbReference>
<keyword evidence="4" id="KW-1185">Reference proteome</keyword>
<dbReference type="VEuPathDB" id="CryptoDB:Vbra_21925"/>
<dbReference type="InParanoid" id="A0A0G4G3N4"/>
<dbReference type="EMBL" id="CDMY01000554">
    <property type="protein sequence ID" value="CEM22670.1"/>
    <property type="molecule type" value="Genomic_DNA"/>
</dbReference>
<evidence type="ECO:0000313" key="3">
    <source>
        <dbReference type="EMBL" id="CEM22670.1"/>
    </source>
</evidence>